<feature type="transmembrane region" description="Helical" evidence="7">
    <location>
        <begin position="110"/>
        <end position="129"/>
    </location>
</feature>
<dbReference type="InterPro" id="IPR000620">
    <property type="entry name" value="EamA_dom"/>
</dbReference>
<feature type="domain" description="EamA" evidence="8">
    <location>
        <begin position="164"/>
        <end position="295"/>
    </location>
</feature>
<evidence type="ECO:0000256" key="3">
    <source>
        <dbReference type="ARBA" id="ARBA00022692"/>
    </source>
</evidence>
<feature type="domain" description="EamA" evidence="8">
    <location>
        <begin position="23"/>
        <end position="151"/>
    </location>
</feature>
<name>A0ABX5KNZ6_9BURK</name>
<feature type="transmembrane region" description="Helical" evidence="7">
    <location>
        <begin position="280"/>
        <end position="298"/>
    </location>
</feature>
<evidence type="ECO:0000256" key="4">
    <source>
        <dbReference type="ARBA" id="ARBA00022989"/>
    </source>
</evidence>
<feature type="region of interest" description="Disordered" evidence="6">
    <location>
        <begin position="303"/>
        <end position="322"/>
    </location>
</feature>
<dbReference type="PANTHER" id="PTHR32322:SF2">
    <property type="entry name" value="EAMA DOMAIN-CONTAINING PROTEIN"/>
    <property type="match status" value="1"/>
</dbReference>
<dbReference type="Proteomes" id="UP000245712">
    <property type="component" value="Unassembled WGS sequence"/>
</dbReference>
<organism evidence="9 10">
    <name type="scientific">Paraburkholderia unamae</name>
    <dbReference type="NCBI Taxonomy" id="219649"/>
    <lineage>
        <taxon>Bacteria</taxon>
        <taxon>Pseudomonadati</taxon>
        <taxon>Pseudomonadota</taxon>
        <taxon>Betaproteobacteria</taxon>
        <taxon>Burkholderiales</taxon>
        <taxon>Burkholderiaceae</taxon>
        <taxon>Paraburkholderia</taxon>
    </lineage>
</organism>
<evidence type="ECO:0000313" key="9">
    <source>
        <dbReference type="EMBL" id="PVX84210.1"/>
    </source>
</evidence>
<reference evidence="9 10" key="1">
    <citation type="submission" date="2018-05" db="EMBL/GenBank/DDBJ databases">
        <title>Genomic Encyclopedia of Type Strains, Phase IV (KMG-V): Genome sequencing to study the core and pangenomes of soil and plant-associated prokaryotes.</title>
        <authorList>
            <person name="Whitman W."/>
        </authorList>
    </citation>
    <scope>NUCLEOTIDE SEQUENCE [LARGE SCALE GENOMIC DNA]</scope>
    <source>
        <strain evidence="9 10">SCZa-39</strain>
    </source>
</reference>
<gene>
    <name evidence="9" type="ORF">C7402_10549</name>
</gene>
<feature type="transmembrane region" description="Helical" evidence="7">
    <location>
        <begin position="193"/>
        <end position="214"/>
    </location>
</feature>
<accession>A0ABX5KNZ6</accession>
<evidence type="ECO:0000256" key="7">
    <source>
        <dbReference type="SAM" id="Phobius"/>
    </source>
</evidence>
<protein>
    <submittedName>
        <fullName evidence="9">Drug/metabolite transporter (DMT)-like permease</fullName>
    </submittedName>
</protein>
<sequence>MFHCLLSSPRTPMRKTLDPTTDGWLCGLAGVLIFSGSLPATRLAVLGLAPVFLTGARATIAGVLGALLLLGLRAARPARSEVGPLIIVALGVVVGFPLLTALALQHVSSAHAIVFVGLLPLATAIFGVLRGGEHPQPAFWIFSAAGSAAVVAFALRHGLDASPLGDALMLASIVVCGLGYAEGARLSRRLGGWQVICWALVISLPVMAPLAWWLRPASFAAVGAASWWGLAYVSLFSMLIGFVFWYRGLALGGIAGVGQLQLLQPFFGFVLAALLLHESVPPAMIAVTAVVIACVAGARRFGRSAGTSGASAAANRSRTQRV</sequence>
<evidence type="ECO:0000313" key="10">
    <source>
        <dbReference type="Proteomes" id="UP000245712"/>
    </source>
</evidence>
<keyword evidence="10" id="KW-1185">Reference proteome</keyword>
<comment type="caution">
    <text evidence="9">The sequence shown here is derived from an EMBL/GenBank/DDBJ whole genome shotgun (WGS) entry which is preliminary data.</text>
</comment>
<dbReference type="Pfam" id="PF00892">
    <property type="entry name" value="EamA"/>
    <property type="match status" value="2"/>
</dbReference>
<feature type="transmembrane region" description="Helical" evidence="7">
    <location>
        <begin position="44"/>
        <end position="70"/>
    </location>
</feature>
<feature type="transmembrane region" description="Helical" evidence="7">
    <location>
        <begin position="21"/>
        <end position="38"/>
    </location>
</feature>
<feature type="transmembrane region" description="Helical" evidence="7">
    <location>
        <begin position="161"/>
        <end position="181"/>
    </location>
</feature>
<keyword evidence="5 7" id="KW-0472">Membrane</keyword>
<evidence type="ECO:0000256" key="2">
    <source>
        <dbReference type="ARBA" id="ARBA00007362"/>
    </source>
</evidence>
<dbReference type="InterPro" id="IPR050638">
    <property type="entry name" value="AA-Vitamin_Transporters"/>
</dbReference>
<feature type="transmembrane region" description="Helical" evidence="7">
    <location>
        <begin position="138"/>
        <end position="155"/>
    </location>
</feature>
<feature type="transmembrane region" description="Helical" evidence="7">
    <location>
        <begin position="82"/>
        <end position="104"/>
    </location>
</feature>
<dbReference type="InterPro" id="IPR037185">
    <property type="entry name" value="EmrE-like"/>
</dbReference>
<evidence type="ECO:0000256" key="5">
    <source>
        <dbReference type="ARBA" id="ARBA00023136"/>
    </source>
</evidence>
<feature type="transmembrane region" description="Helical" evidence="7">
    <location>
        <begin position="253"/>
        <end position="274"/>
    </location>
</feature>
<evidence type="ECO:0000256" key="6">
    <source>
        <dbReference type="SAM" id="MobiDB-lite"/>
    </source>
</evidence>
<comment type="subcellular location">
    <subcellularLocation>
        <location evidence="1">Membrane</location>
        <topology evidence="1">Multi-pass membrane protein</topology>
    </subcellularLocation>
</comment>
<evidence type="ECO:0000256" key="1">
    <source>
        <dbReference type="ARBA" id="ARBA00004141"/>
    </source>
</evidence>
<evidence type="ECO:0000259" key="8">
    <source>
        <dbReference type="Pfam" id="PF00892"/>
    </source>
</evidence>
<dbReference type="SUPFAM" id="SSF103481">
    <property type="entry name" value="Multidrug resistance efflux transporter EmrE"/>
    <property type="match status" value="2"/>
</dbReference>
<dbReference type="PANTHER" id="PTHR32322">
    <property type="entry name" value="INNER MEMBRANE TRANSPORTER"/>
    <property type="match status" value="1"/>
</dbReference>
<proteinExistence type="inferred from homology"/>
<comment type="similarity">
    <text evidence="2">Belongs to the EamA transporter family.</text>
</comment>
<keyword evidence="3 7" id="KW-0812">Transmembrane</keyword>
<feature type="transmembrane region" description="Helical" evidence="7">
    <location>
        <begin position="226"/>
        <end position="246"/>
    </location>
</feature>
<keyword evidence="4 7" id="KW-1133">Transmembrane helix</keyword>
<dbReference type="EMBL" id="QEOB01000005">
    <property type="protein sequence ID" value="PVX84210.1"/>
    <property type="molecule type" value="Genomic_DNA"/>
</dbReference>